<organism evidence="1 2">
    <name type="scientific">Clostridium intestinale DSM 6191</name>
    <dbReference type="NCBI Taxonomy" id="1121320"/>
    <lineage>
        <taxon>Bacteria</taxon>
        <taxon>Bacillati</taxon>
        <taxon>Bacillota</taxon>
        <taxon>Clostridia</taxon>
        <taxon>Eubacteriales</taxon>
        <taxon>Clostridiaceae</taxon>
        <taxon>Clostridium</taxon>
    </lineage>
</organism>
<name>A0A1M5ZSB3_9CLOT</name>
<protein>
    <submittedName>
        <fullName evidence="1">Uncharacterized protein</fullName>
    </submittedName>
</protein>
<dbReference type="EMBL" id="FQXU01000010">
    <property type="protein sequence ID" value="SHI26976.1"/>
    <property type="molecule type" value="Genomic_DNA"/>
</dbReference>
<evidence type="ECO:0000313" key="1">
    <source>
        <dbReference type="EMBL" id="SHI26976.1"/>
    </source>
</evidence>
<reference evidence="1 2" key="1">
    <citation type="submission" date="2016-11" db="EMBL/GenBank/DDBJ databases">
        <authorList>
            <person name="Jaros S."/>
            <person name="Januszkiewicz K."/>
            <person name="Wedrychowicz H."/>
        </authorList>
    </citation>
    <scope>NUCLEOTIDE SEQUENCE [LARGE SCALE GENOMIC DNA]</scope>
    <source>
        <strain evidence="1 2">DSM 6191</strain>
    </source>
</reference>
<proteinExistence type="predicted"/>
<accession>A0A1M5ZSB3</accession>
<evidence type="ECO:0000313" key="2">
    <source>
        <dbReference type="Proteomes" id="UP000184241"/>
    </source>
</evidence>
<gene>
    <name evidence="1" type="ORF">SAMN02745941_03323</name>
</gene>
<dbReference type="Proteomes" id="UP000184241">
    <property type="component" value="Unassembled WGS sequence"/>
</dbReference>
<dbReference type="AlphaFoldDB" id="A0A1M5ZSB3"/>
<dbReference type="RefSeq" id="WP_073021265.1">
    <property type="nucleotide sequence ID" value="NZ_FQXU01000010.1"/>
</dbReference>
<sequence length="80" mass="9469">MNIYISDELEYLRKDFISKGYKLVKDPYKSDVILTNLKETNLSNINNRMRNSNIIIIDSVSRNIKDIEDILTNYYGNDLY</sequence>